<reference evidence="2" key="1">
    <citation type="submission" date="2016-10" db="EMBL/GenBank/DDBJ databases">
        <authorList>
            <person name="Varghese N."/>
        </authorList>
    </citation>
    <scope>NUCLEOTIDE SEQUENCE [LARGE SCALE GENOMIC DNA]</scope>
    <source>
        <strain evidence="2">DSM 21843</strain>
    </source>
</reference>
<dbReference type="Proteomes" id="UP000182975">
    <property type="component" value="Unassembled WGS sequence"/>
</dbReference>
<evidence type="ECO:0000313" key="2">
    <source>
        <dbReference type="Proteomes" id="UP000182975"/>
    </source>
</evidence>
<dbReference type="AlphaFoldDB" id="A0A172RXU4"/>
<dbReference type="OrthoDB" id="2088050at2"/>
<accession>A0A172RXU4</accession>
<keyword evidence="2" id="KW-1185">Reference proteome</keyword>
<gene>
    <name evidence="1" type="ORF">SAMN02910314_01890</name>
</gene>
<name>A0A172RXU4_9ACTN</name>
<evidence type="ECO:0008006" key="3">
    <source>
        <dbReference type="Google" id="ProtNLM"/>
    </source>
</evidence>
<dbReference type="RefSeq" id="WP_066662006.1">
    <property type="nucleotide sequence ID" value="NZ_CP011402.1"/>
</dbReference>
<evidence type="ECO:0000313" key="1">
    <source>
        <dbReference type="EMBL" id="SEP00407.1"/>
    </source>
</evidence>
<dbReference type="KEGG" id="ddt:AAY81_04715"/>
<protein>
    <recommendedName>
        <fullName evidence="3">DUF4209 domain-containing protein</fullName>
    </recommendedName>
</protein>
<organism evidence="1 2">
    <name type="scientific">Denitrobacterium detoxificans</name>
    <dbReference type="NCBI Taxonomy" id="79604"/>
    <lineage>
        <taxon>Bacteria</taxon>
        <taxon>Bacillati</taxon>
        <taxon>Actinomycetota</taxon>
        <taxon>Coriobacteriia</taxon>
        <taxon>Eggerthellales</taxon>
        <taxon>Eggerthellaceae</taxon>
        <taxon>Denitrobacterium</taxon>
    </lineage>
</organism>
<proteinExistence type="predicted"/>
<sequence length="765" mass="87805">MGTGYYEHEVEVRFTEGMLQSSRDWQWFVDYTEKNFEPPIELESFNDFNRAYLSIRPAFVHFARIVDSIGDFRPSFETPWLNSVYDCVLIRSGAKSPEEAIGRNGFFDALCIASVGTYLINCVSETRYPFNPQLLYHSNLHQLFDFSPLGNDKQHVIKLAYSIDLPEFENAAKTLESNLEGESISINEQYVKTVLDTYFDEDFLSFKSVIGKTFQTWQEALLCDSFRTSFTEGTIEPMIRLRNGTESPDTTAWTEKVLSMAKDAFVDKRAICIIEVLEYSTQGKAPSEASQNLLVDLFLGHAERCVKANKPIRKLTCTAMKVLQRLCESRQLADGPKGKYFKGLSTLLSGISDYDDICFMKANGFPCTNRQKEIFLVKTKSITKDSLAAVTCTHDLIAVFKDSRCAKNCDSSDAERSLELFIEYAQKVDVETAELFYWAMMFYIDVLDNPQIDNKWTKETLISLRRIWREICYAPVVANMQVFSHEGSIPVAEIEKFNRAFLESPHGIARSMFLQSDEAILKNLESMAEHAFINLFDKTTISEYYPEHIHIAYEQKAHPIDWMIASEVMRIYNANSYRFLNAMKEREVIDEFYECLSQTILACTSLIKIRPAYNWVSENAPKYYELLSFPESHPTLGHLTQLFPILENAIREIGEFFAIVPFRAAKDSYTYLKDVVSVLASLIGEVREITGTIQGCNEFLFVYHVMYSPNGFNVRNDCVHGRCYQDSSGVAKAFRLTVICTYMMLKRLRDLEEAFTETEKPNDEN</sequence>
<dbReference type="EMBL" id="FOEC01000017">
    <property type="protein sequence ID" value="SEP00407.1"/>
    <property type="molecule type" value="Genomic_DNA"/>
</dbReference>